<dbReference type="EMBL" id="CP013251">
    <property type="protein sequence ID" value="AMO55982.1"/>
    <property type="molecule type" value="Genomic_DNA"/>
</dbReference>
<dbReference type="OrthoDB" id="6107459at2"/>
<dbReference type="Proteomes" id="UP000071065">
    <property type="component" value="Chromosome"/>
</dbReference>
<gene>
    <name evidence="1" type="ORF">EZMO1_1839</name>
</gene>
<dbReference type="PATRIC" id="fig|570277.3.peg.1981"/>
<evidence type="ECO:0000313" key="1">
    <source>
        <dbReference type="EMBL" id="AMO55982.1"/>
    </source>
</evidence>
<accession>A0A142BB56</accession>
<dbReference type="InterPro" id="IPR009678">
    <property type="entry name" value="Phage_tail_completion_R"/>
</dbReference>
<dbReference type="STRING" id="570277.EZMO1_1839"/>
<reference evidence="1 2" key="1">
    <citation type="journal article" date="2016" name="Front. Microbiol.">
        <title>Genomic Insight into the Host-Endosymbiont Relationship of Endozoicomonas montiporae CL-33(T) with its Coral Host.</title>
        <authorList>
            <person name="Ding J.-Y."/>
            <person name="Shiu J.-H."/>
            <person name="Chen W.-M."/>
            <person name="Chiang Y.-R."/>
            <person name="Tang S.-L."/>
        </authorList>
    </citation>
    <scope>NUCLEOTIDE SEQUENCE [LARGE SCALE GENOMIC DNA]</scope>
    <source>
        <strain evidence="1 2">CL-33</strain>
    </source>
</reference>
<sequence length="157" mass="17689">MSTKLQQLTSHLLGKRLARNEDIESWVDRCSIIPEARHMGEYAEICQQQSTCTVVIERFSGDARKIMALVTAWLQDNDDNRERFGLGDPEIDVTPLDKSGKSSDVDISLVFYDPVMVRLDTDGDIHWQGLRWSLIDDPLVDTAEEVAEVDPQGPGDE</sequence>
<dbReference type="Pfam" id="PF06891">
    <property type="entry name" value="P2_Phage_GpR"/>
    <property type="match status" value="1"/>
</dbReference>
<evidence type="ECO:0000313" key="2">
    <source>
        <dbReference type="Proteomes" id="UP000071065"/>
    </source>
</evidence>
<protein>
    <submittedName>
        <fullName evidence="1">Uncharacterized protein</fullName>
    </submittedName>
</protein>
<dbReference type="KEGG" id="emp:EZMO1_1839"/>
<proteinExistence type="predicted"/>
<dbReference type="AlphaFoldDB" id="A0A142BB56"/>
<dbReference type="RefSeq" id="WP_051789588.1">
    <property type="nucleotide sequence ID" value="NZ_CP013251.1"/>
</dbReference>
<name>A0A142BB56_9GAMM</name>
<organism evidence="1 2">
    <name type="scientific">Endozoicomonas montiporae CL-33</name>
    <dbReference type="NCBI Taxonomy" id="570277"/>
    <lineage>
        <taxon>Bacteria</taxon>
        <taxon>Pseudomonadati</taxon>
        <taxon>Pseudomonadota</taxon>
        <taxon>Gammaproteobacteria</taxon>
        <taxon>Oceanospirillales</taxon>
        <taxon>Endozoicomonadaceae</taxon>
        <taxon>Endozoicomonas</taxon>
    </lineage>
</organism>